<keyword evidence="4" id="KW-1185">Reference proteome</keyword>
<dbReference type="EMBL" id="JBFOLJ010000003">
    <property type="protein sequence ID" value="KAL2549042.1"/>
    <property type="molecule type" value="Genomic_DNA"/>
</dbReference>
<dbReference type="InterPro" id="IPR011990">
    <property type="entry name" value="TPR-like_helical_dom_sf"/>
</dbReference>
<dbReference type="AlphaFoldDB" id="A0ABD1WH72"/>
<dbReference type="PANTHER" id="PTHR35481:SF1">
    <property type="entry name" value="DNA-DIRECTED RNA POLYMERASE SUBUNIT ALPHA"/>
    <property type="match status" value="1"/>
</dbReference>
<keyword evidence="1" id="KW-0677">Repeat</keyword>
<dbReference type="Gene3D" id="1.25.40.10">
    <property type="entry name" value="Tetratricopeptide repeat domain"/>
    <property type="match status" value="1"/>
</dbReference>
<gene>
    <name evidence="3" type="ORF">Fot_10572</name>
</gene>
<organism evidence="3 4">
    <name type="scientific">Forsythia ovata</name>
    <dbReference type="NCBI Taxonomy" id="205694"/>
    <lineage>
        <taxon>Eukaryota</taxon>
        <taxon>Viridiplantae</taxon>
        <taxon>Streptophyta</taxon>
        <taxon>Embryophyta</taxon>
        <taxon>Tracheophyta</taxon>
        <taxon>Spermatophyta</taxon>
        <taxon>Magnoliopsida</taxon>
        <taxon>eudicotyledons</taxon>
        <taxon>Gunneridae</taxon>
        <taxon>Pentapetalae</taxon>
        <taxon>asterids</taxon>
        <taxon>lamiids</taxon>
        <taxon>Lamiales</taxon>
        <taxon>Oleaceae</taxon>
        <taxon>Forsythieae</taxon>
        <taxon>Forsythia</taxon>
    </lineage>
</organism>
<comment type="caution">
    <text evidence="3">The sequence shown here is derived from an EMBL/GenBank/DDBJ whole genome shotgun (WGS) entry which is preliminary data.</text>
</comment>
<name>A0ABD1WH72_9LAMI</name>
<evidence type="ECO:0000256" key="1">
    <source>
        <dbReference type="ARBA" id="ARBA00022737"/>
    </source>
</evidence>
<dbReference type="InterPro" id="IPR002885">
    <property type="entry name" value="PPR_rpt"/>
</dbReference>
<dbReference type="Pfam" id="PF13041">
    <property type="entry name" value="PPR_2"/>
    <property type="match status" value="1"/>
</dbReference>
<feature type="region of interest" description="Disordered" evidence="2">
    <location>
        <begin position="1"/>
        <end position="35"/>
    </location>
</feature>
<proteinExistence type="predicted"/>
<reference evidence="4" key="1">
    <citation type="submission" date="2024-07" db="EMBL/GenBank/DDBJ databases">
        <title>Two chromosome-level genome assemblies of Korean endemic species Abeliophyllum distichum and Forsythia ovata (Oleaceae).</title>
        <authorList>
            <person name="Jang H."/>
        </authorList>
    </citation>
    <scope>NUCLEOTIDE SEQUENCE [LARGE SCALE GENOMIC DNA]</scope>
</reference>
<evidence type="ECO:0000256" key="2">
    <source>
        <dbReference type="SAM" id="MobiDB-lite"/>
    </source>
</evidence>
<accession>A0ABD1WH72</accession>
<sequence length="136" mass="15155">MAYVPPYKRHSKDGAGGPSSSPSPTPPLETVNPNFKRKRNFNSKYIADKGVRKSIVYAENARSKWFTIGLTEDTLLPIMTRLEPSLAIHGRAKDAIRIFHLMQKRGQNPNDFTFSCMLFACSHGGLVEEGARFSIA</sequence>
<dbReference type="PANTHER" id="PTHR35481">
    <property type="entry name" value="DNA-DIRECTED RNA POLYMERASE SUBUNIT ALPHA"/>
    <property type="match status" value="1"/>
</dbReference>
<evidence type="ECO:0000313" key="4">
    <source>
        <dbReference type="Proteomes" id="UP001604277"/>
    </source>
</evidence>
<protein>
    <submittedName>
        <fullName evidence="3">Pentatricopeptide repeat-containing protein-like</fullName>
    </submittedName>
</protein>
<dbReference type="Proteomes" id="UP001604277">
    <property type="component" value="Unassembled WGS sequence"/>
</dbReference>
<evidence type="ECO:0000313" key="3">
    <source>
        <dbReference type="EMBL" id="KAL2549042.1"/>
    </source>
</evidence>